<reference evidence="2 3" key="1">
    <citation type="journal article" date="2021" name="bioRxiv">
        <title>Unique metabolic strategies in Hadean analogues reveal hints for primordial physiology.</title>
        <authorList>
            <person name="Nobu M.K."/>
            <person name="Nakai R."/>
            <person name="Tamazawa S."/>
            <person name="Mori H."/>
            <person name="Toyoda A."/>
            <person name="Ijiri A."/>
            <person name="Suzuki S."/>
            <person name="Kurokawa K."/>
            <person name="Kamagata Y."/>
            <person name="Tamaki H."/>
        </authorList>
    </citation>
    <scope>NUCLEOTIDE SEQUENCE [LARGE SCALE GENOMIC DNA]</scope>
    <source>
        <strain evidence="2">BS525</strain>
    </source>
</reference>
<dbReference type="AlphaFoldDB" id="A0A9E2F242"/>
<dbReference type="GO" id="GO:0006814">
    <property type="term" value="P:sodium ion transport"/>
    <property type="evidence" value="ECO:0007669"/>
    <property type="project" value="InterPro"/>
</dbReference>
<gene>
    <name evidence="2" type="primary">nqrA</name>
    <name evidence="2" type="ORF">DDT42_02041</name>
</gene>
<feature type="domain" description="Na(+)-translocating NADH-quinone reductase subunit A C-terminal" evidence="1">
    <location>
        <begin position="1"/>
        <end position="32"/>
    </location>
</feature>
<dbReference type="EMBL" id="QLTW01000352">
    <property type="protein sequence ID" value="MBT9146159.1"/>
    <property type="molecule type" value="Genomic_DNA"/>
</dbReference>
<dbReference type="Pfam" id="PF11973">
    <property type="entry name" value="NQRA_SLBB"/>
    <property type="match status" value="1"/>
</dbReference>
<evidence type="ECO:0000259" key="1">
    <source>
        <dbReference type="Pfam" id="PF11973"/>
    </source>
</evidence>
<proteinExistence type="predicted"/>
<accession>A0A9E2F242</accession>
<organism evidence="2 3">
    <name type="scientific">Psychracetigena formicireducens</name>
    <dbReference type="NCBI Taxonomy" id="2986056"/>
    <lineage>
        <taxon>Bacteria</taxon>
        <taxon>Bacillati</taxon>
        <taxon>Candidatus Lithacetigenota</taxon>
        <taxon>Candidatus Psychracetigena</taxon>
    </lineage>
</organism>
<name>A0A9E2F242_PSYF1</name>
<dbReference type="InterPro" id="IPR022615">
    <property type="entry name" value="NqrA_C_domain"/>
</dbReference>
<dbReference type="Proteomes" id="UP000811545">
    <property type="component" value="Unassembled WGS sequence"/>
</dbReference>
<dbReference type="PANTHER" id="PTHR37839">
    <property type="entry name" value="NA(+)-TRANSLOCATING NADH-QUINONE REDUCTASE SUBUNIT A"/>
    <property type="match status" value="1"/>
</dbReference>
<dbReference type="GO" id="GO:0016655">
    <property type="term" value="F:oxidoreductase activity, acting on NAD(P)H, quinone or similar compound as acceptor"/>
    <property type="evidence" value="ECO:0007669"/>
    <property type="project" value="InterPro"/>
</dbReference>
<dbReference type="PANTHER" id="PTHR37839:SF1">
    <property type="entry name" value="NA(+)-TRANSLOCATING NADH-QUINONE REDUCTASE SUBUNIT A"/>
    <property type="match status" value="1"/>
</dbReference>
<evidence type="ECO:0000313" key="3">
    <source>
        <dbReference type="Proteomes" id="UP000811545"/>
    </source>
</evidence>
<protein>
    <submittedName>
        <fullName evidence="2">Na(+)-translocating NADH-quinone reductase subunit A</fullName>
    </submittedName>
</protein>
<sequence>MMGASIKNLITGNLREGKLRFISGGPLTGRRIPFDGYLGYYDSHVTVLPEGDNFEFFGWAKPGFNKYSASRAFFSSINKKEGYLIDTNYHGGERAYVMTGQYEKVLPMDILPVHLIKSIMVEDIDRMENLGIYEVIEEDFALCEFVCTSKTEVQSVIRKGIDLMIKETN</sequence>
<evidence type="ECO:0000313" key="2">
    <source>
        <dbReference type="EMBL" id="MBT9146159.1"/>
    </source>
</evidence>
<dbReference type="InterPro" id="IPR008703">
    <property type="entry name" value="NqrA"/>
</dbReference>
<comment type="caution">
    <text evidence="2">The sequence shown here is derived from an EMBL/GenBank/DDBJ whole genome shotgun (WGS) entry which is preliminary data.</text>
</comment>